<dbReference type="GO" id="GO:0032467">
    <property type="term" value="P:positive regulation of cytokinesis"/>
    <property type="evidence" value="ECO:0007669"/>
    <property type="project" value="InterPro"/>
</dbReference>
<feature type="compositionally biased region" description="Basic and acidic residues" evidence="1">
    <location>
        <begin position="323"/>
        <end position="338"/>
    </location>
</feature>
<protein>
    <submittedName>
        <fullName evidence="2">Uncharacterized protein</fullName>
    </submittedName>
</protein>
<sequence>MAGDINELIRLFKTQLEEDSGRLAELRKNEEKEEIHQIKTCDNEHQQNNNVPSHENKENLPLNLDSSPVNQNLPLIERLDLSSNEGALEETKRAFVAISPNASGGRRMLRYGEYSPNNPQLRVTAAPYLGLGEYEQRRNLLHQRRRADYLEHLSKVQYETYSPGKELNSYISSSVMQNSRNLSPYRADQRLTSQNALLKPEMDKPKSILSNRRTGSPRERLLSDLKHSYSPSFLDGFSYQDRAEELERERIKRDNYQRELRLQIEEKRHLQAMREEQERREQELENKRLEQQLLRMQEEQAIEEQRRCRRDEQMRRHSEDLLRRKHELQSRLRKHTESESSVSSLRNTNVASKTLSHYSPPVSRRNPYSFNIPSTSVFADMSSSSRYNPNRFDSYYRKDALNRMDSLNTYDTHRRYNAFSRFDSLSRIDSLNRQDTLNRLETLSIQDRLSNVQRRHSATQQDLSLIRRSPKLQRRSSSSRFEDTLPIPVLKAHSPVAKELKNSVPFNSSRSDAVRKLEDKWQIPAVQKNIVNHGDPLRDGQGRSILTQLGAIRMQLQKEQLRMDETLRKRGITQSKAVDFH</sequence>
<dbReference type="GO" id="GO:0000922">
    <property type="term" value="C:spindle pole"/>
    <property type="evidence" value="ECO:0007669"/>
    <property type="project" value="InterPro"/>
</dbReference>
<feature type="region of interest" description="Disordered" evidence="1">
    <location>
        <begin position="42"/>
        <end position="62"/>
    </location>
</feature>
<feature type="region of interest" description="Disordered" evidence="1">
    <location>
        <begin position="323"/>
        <end position="369"/>
    </location>
</feature>
<reference evidence="2 3" key="1">
    <citation type="journal article" date="2008" name="Nature">
        <title>The genome of the model beetle and pest Tribolium castaneum.</title>
        <authorList>
            <consortium name="Tribolium Genome Sequencing Consortium"/>
            <person name="Richards S."/>
            <person name="Gibbs R.A."/>
            <person name="Weinstock G.M."/>
            <person name="Brown S.J."/>
            <person name="Denell R."/>
            <person name="Beeman R.W."/>
            <person name="Gibbs R."/>
            <person name="Beeman R.W."/>
            <person name="Brown S.J."/>
            <person name="Bucher G."/>
            <person name="Friedrich M."/>
            <person name="Grimmelikhuijzen C.J."/>
            <person name="Klingler M."/>
            <person name="Lorenzen M."/>
            <person name="Richards S."/>
            <person name="Roth S."/>
            <person name="Schroder R."/>
            <person name="Tautz D."/>
            <person name="Zdobnov E.M."/>
            <person name="Muzny D."/>
            <person name="Gibbs R.A."/>
            <person name="Weinstock G.M."/>
            <person name="Attaway T."/>
            <person name="Bell S."/>
            <person name="Buhay C.J."/>
            <person name="Chandrabose M.N."/>
            <person name="Chavez D."/>
            <person name="Clerk-Blankenburg K.P."/>
            <person name="Cree A."/>
            <person name="Dao M."/>
            <person name="Davis C."/>
            <person name="Chacko J."/>
            <person name="Dinh H."/>
            <person name="Dugan-Rocha S."/>
            <person name="Fowler G."/>
            <person name="Garner T.T."/>
            <person name="Garnes J."/>
            <person name="Gnirke A."/>
            <person name="Hawes A."/>
            <person name="Hernandez J."/>
            <person name="Hines S."/>
            <person name="Holder M."/>
            <person name="Hume J."/>
            <person name="Jhangiani S.N."/>
            <person name="Joshi V."/>
            <person name="Khan Z.M."/>
            <person name="Jackson L."/>
            <person name="Kovar C."/>
            <person name="Kowis A."/>
            <person name="Lee S."/>
            <person name="Lewis L.R."/>
            <person name="Margolis J."/>
            <person name="Morgan M."/>
            <person name="Nazareth L.V."/>
            <person name="Nguyen N."/>
            <person name="Okwuonu G."/>
            <person name="Parker D."/>
            <person name="Richards S."/>
            <person name="Ruiz S.J."/>
            <person name="Santibanez J."/>
            <person name="Savard J."/>
            <person name="Scherer S.E."/>
            <person name="Schneider B."/>
            <person name="Sodergren E."/>
            <person name="Tautz D."/>
            <person name="Vattahil S."/>
            <person name="Villasana D."/>
            <person name="White C.S."/>
            <person name="Wright R."/>
            <person name="Park Y."/>
            <person name="Beeman R.W."/>
            <person name="Lord J."/>
            <person name="Oppert B."/>
            <person name="Lorenzen M."/>
            <person name="Brown S."/>
            <person name="Wang L."/>
            <person name="Savard J."/>
            <person name="Tautz D."/>
            <person name="Richards S."/>
            <person name="Weinstock G."/>
            <person name="Gibbs R.A."/>
            <person name="Liu Y."/>
            <person name="Worley K."/>
            <person name="Weinstock G."/>
            <person name="Elsik C.G."/>
            <person name="Reese J.T."/>
            <person name="Elhaik E."/>
            <person name="Landan G."/>
            <person name="Graur D."/>
            <person name="Arensburger P."/>
            <person name="Atkinson P."/>
            <person name="Beeman R.W."/>
            <person name="Beidler J."/>
            <person name="Brown S.J."/>
            <person name="Demuth J.P."/>
            <person name="Drury D.W."/>
            <person name="Du Y.Z."/>
            <person name="Fujiwara H."/>
            <person name="Lorenzen M."/>
            <person name="Maselli V."/>
            <person name="Osanai M."/>
            <person name="Park Y."/>
            <person name="Robertson H.M."/>
            <person name="Tu Z."/>
            <person name="Wang J.J."/>
            <person name="Wang S."/>
            <person name="Richards S."/>
            <person name="Song H."/>
            <person name="Zhang L."/>
            <person name="Sodergren E."/>
            <person name="Werner D."/>
            <person name="Stanke M."/>
            <person name="Morgenstern B."/>
            <person name="Solovyev V."/>
            <person name="Kosarev P."/>
            <person name="Brown G."/>
            <person name="Chen H.C."/>
            <person name="Ermolaeva O."/>
            <person name="Hlavina W."/>
            <person name="Kapustin Y."/>
            <person name="Kiryutin B."/>
            <person name="Kitts P."/>
            <person name="Maglott D."/>
            <person name="Pruitt K."/>
            <person name="Sapojnikov V."/>
            <person name="Souvorov A."/>
            <person name="Mackey A.J."/>
            <person name="Waterhouse R.M."/>
            <person name="Wyder S."/>
            <person name="Zdobnov E.M."/>
            <person name="Zdobnov E.M."/>
            <person name="Wyder S."/>
            <person name="Kriventseva E.V."/>
            <person name="Kadowaki T."/>
            <person name="Bork P."/>
            <person name="Aranda M."/>
            <person name="Bao R."/>
            <person name="Beermann A."/>
            <person name="Berns N."/>
            <person name="Bolognesi R."/>
            <person name="Bonneton F."/>
            <person name="Bopp D."/>
            <person name="Brown S.J."/>
            <person name="Bucher G."/>
            <person name="Butts T."/>
            <person name="Chaumot A."/>
            <person name="Denell R.E."/>
            <person name="Ferrier D.E."/>
            <person name="Friedrich M."/>
            <person name="Gordon C.M."/>
            <person name="Jindra M."/>
            <person name="Klingler M."/>
            <person name="Lan Q."/>
            <person name="Lattorff H.M."/>
            <person name="Laudet V."/>
            <person name="von Levetsow C."/>
            <person name="Liu Z."/>
            <person name="Lutz R."/>
            <person name="Lynch J.A."/>
            <person name="da Fonseca R.N."/>
            <person name="Posnien N."/>
            <person name="Reuter R."/>
            <person name="Roth S."/>
            <person name="Savard J."/>
            <person name="Schinko J.B."/>
            <person name="Schmitt C."/>
            <person name="Schoppmeier M."/>
            <person name="Schroder R."/>
            <person name="Shippy T.D."/>
            <person name="Simonnet F."/>
            <person name="Marques-Souza H."/>
            <person name="Tautz D."/>
            <person name="Tomoyasu Y."/>
            <person name="Trauner J."/>
            <person name="Van der Zee M."/>
            <person name="Vervoort M."/>
            <person name="Wittkopp N."/>
            <person name="Wimmer E.A."/>
            <person name="Yang X."/>
            <person name="Jones A.K."/>
            <person name="Sattelle D.B."/>
            <person name="Ebert P.R."/>
            <person name="Nelson D."/>
            <person name="Scott J.G."/>
            <person name="Beeman R.W."/>
            <person name="Muthukrishnan S."/>
            <person name="Kramer K.J."/>
            <person name="Arakane Y."/>
            <person name="Beeman R.W."/>
            <person name="Zhu Q."/>
            <person name="Hogenkamp D."/>
            <person name="Dixit R."/>
            <person name="Oppert B."/>
            <person name="Jiang H."/>
            <person name="Zou Z."/>
            <person name="Marshall J."/>
            <person name="Elpidina E."/>
            <person name="Vinokurov K."/>
            <person name="Oppert C."/>
            <person name="Zou Z."/>
            <person name="Evans J."/>
            <person name="Lu Z."/>
            <person name="Zhao P."/>
            <person name="Sumathipala N."/>
            <person name="Altincicek B."/>
            <person name="Vilcinskas A."/>
            <person name="Williams M."/>
            <person name="Hultmark D."/>
            <person name="Hetru C."/>
            <person name="Jiang H."/>
            <person name="Grimmelikhuijzen C.J."/>
            <person name="Hauser F."/>
            <person name="Cazzamali G."/>
            <person name="Williamson M."/>
            <person name="Park Y."/>
            <person name="Li B."/>
            <person name="Tanaka Y."/>
            <person name="Predel R."/>
            <person name="Neupert S."/>
            <person name="Schachtner J."/>
            <person name="Verleyen P."/>
            <person name="Raible F."/>
            <person name="Bork P."/>
            <person name="Friedrich M."/>
            <person name="Walden K.K."/>
            <person name="Robertson H.M."/>
            <person name="Angeli S."/>
            <person name="Foret S."/>
            <person name="Bucher G."/>
            <person name="Schuetz S."/>
            <person name="Maleszka R."/>
            <person name="Wimmer E.A."/>
            <person name="Beeman R.W."/>
            <person name="Lorenzen M."/>
            <person name="Tomoyasu Y."/>
            <person name="Miller S.C."/>
            <person name="Grossmann D."/>
            <person name="Bucher G."/>
        </authorList>
    </citation>
    <scope>NUCLEOTIDE SEQUENCE [LARGE SCALE GENOMIC DNA]</scope>
    <source>
        <strain evidence="2 3">Georgia GA2</strain>
    </source>
</reference>
<evidence type="ECO:0000256" key="1">
    <source>
        <dbReference type="SAM" id="MobiDB-lite"/>
    </source>
</evidence>
<gene>
    <name evidence="2" type="primary">AUGUSTUS-3.0.2_33795</name>
    <name evidence="2" type="ORF">TcasGA2_TC033795</name>
</gene>
<dbReference type="PANTHER" id="PTHR21616:SF2">
    <property type="entry name" value="CENTROSOME AND SPINDLE POLE-ASSOCIATED PROTEIN 1"/>
    <property type="match status" value="1"/>
</dbReference>
<evidence type="ECO:0000313" key="2">
    <source>
        <dbReference type="EMBL" id="KYB26385.1"/>
    </source>
</evidence>
<accession>A0A139WEU6</accession>
<reference evidence="2 3" key="2">
    <citation type="journal article" date="2010" name="Nucleic Acids Res.">
        <title>BeetleBase in 2010: revisions to provide comprehensive genomic information for Tribolium castaneum.</title>
        <authorList>
            <person name="Kim H.S."/>
            <person name="Murphy T."/>
            <person name="Xia J."/>
            <person name="Caragea D."/>
            <person name="Park Y."/>
            <person name="Beeman R.W."/>
            <person name="Lorenzen M.D."/>
            <person name="Butcher S."/>
            <person name="Manak J.R."/>
            <person name="Brown S.J."/>
        </authorList>
    </citation>
    <scope>GENOME REANNOTATION</scope>
    <source>
        <strain evidence="2 3">Georgia GA2</strain>
    </source>
</reference>
<dbReference type="GO" id="GO:0005813">
    <property type="term" value="C:centrosome"/>
    <property type="evidence" value="ECO:0007669"/>
    <property type="project" value="InterPro"/>
</dbReference>
<dbReference type="Proteomes" id="UP000007266">
    <property type="component" value="Linkage group 7"/>
</dbReference>
<dbReference type="PANTHER" id="PTHR21616">
    <property type="entry name" value="CENTROSOME SPINDLE POLE ASSOCIATED PROTEIN"/>
    <property type="match status" value="1"/>
</dbReference>
<organism evidence="2 3">
    <name type="scientific">Tribolium castaneum</name>
    <name type="common">Red flour beetle</name>
    <dbReference type="NCBI Taxonomy" id="7070"/>
    <lineage>
        <taxon>Eukaryota</taxon>
        <taxon>Metazoa</taxon>
        <taxon>Ecdysozoa</taxon>
        <taxon>Arthropoda</taxon>
        <taxon>Hexapoda</taxon>
        <taxon>Insecta</taxon>
        <taxon>Pterygota</taxon>
        <taxon>Neoptera</taxon>
        <taxon>Endopterygota</taxon>
        <taxon>Coleoptera</taxon>
        <taxon>Polyphaga</taxon>
        <taxon>Cucujiformia</taxon>
        <taxon>Tenebrionidae</taxon>
        <taxon>Tenebrionidae incertae sedis</taxon>
        <taxon>Tribolium</taxon>
    </lineage>
</organism>
<dbReference type="EMBL" id="KQ971354">
    <property type="protein sequence ID" value="KYB26385.1"/>
    <property type="molecule type" value="Genomic_DNA"/>
</dbReference>
<dbReference type="InterPro" id="IPR026708">
    <property type="entry name" value="CSPP1"/>
</dbReference>
<keyword evidence="3" id="KW-1185">Reference proteome</keyword>
<feature type="compositionally biased region" description="Polar residues" evidence="1">
    <location>
        <begin position="339"/>
        <end position="357"/>
    </location>
</feature>
<name>A0A139WEU6_TRICA</name>
<proteinExistence type="predicted"/>
<dbReference type="AlphaFoldDB" id="A0A139WEU6"/>
<evidence type="ECO:0000313" key="3">
    <source>
        <dbReference type="Proteomes" id="UP000007266"/>
    </source>
</evidence>
<dbReference type="GO" id="GO:0005874">
    <property type="term" value="C:microtubule"/>
    <property type="evidence" value="ECO:0007669"/>
    <property type="project" value="InterPro"/>
</dbReference>